<evidence type="ECO:0000313" key="5">
    <source>
        <dbReference type="Proteomes" id="UP000232722"/>
    </source>
</evidence>
<reference evidence="2 5" key="1">
    <citation type="submission" date="2016-04" db="EMBL/GenBank/DDBJ databases">
        <title>Genome analyses suggest a sexual origin of heterokaryosis in a supposedly ancient asexual fungus.</title>
        <authorList>
            <person name="Ropars J."/>
            <person name="Sedzielewska K."/>
            <person name="Noel J."/>
            <person name="Charron P."/>
            <person name="Farinelli L."/>
            <person name="Marton T."/>
            <person name="Kruger M."/>
            <person name="Pelin A."/>
            <person name="Brachmann A."/>
            <person name="Corradi N."/>
        </authorList>
    </citation>
    <scope>NUCLEOTIDE SEQUENCE [LARGE SCALE GENOMIC DNA]</scope>
    <source>
        <strain evidence="2 5">A5</strain>
    </source>
</reference>
<accession>A0A2I1EWI2</accession>
<organism evidence="3 4">
    <name type="scientific">Rhizophagus irregularis</name>
    <dbReference type="NCBI Taxonomy" id="588596"/>
    <lineage>
        <taxon>Eukaryota</taxon>
        <taxon>Fungi</taxon>
        <taxon>Fungi incertae sedis</taxon>
        <taxon>Mucoromycota</taxon>
        <taxon>Glomeromycotina</taxon>
        <taxon>Glomeromycetes</taxon>
        <taxon>Glomerales</taxon>
        <taxon>Glomeraceae</taxon>
        <taxon>Rhizophagus</taxon>
    </lineage>
</organism>
<reference evidence="2 5" key="2">
    <citation type="submission" date="2017-09" db="EMBL/GenBank/DDBJ databases">
        <title>Extensive intraspecific genome diversity in a model arbuscular mycorrhizal fungus.</title>
        <authorList>
            <person name="Chen E.C."/>
            <person name="Morin E."/>
            <person name="Beaudet D."/>
            <person name="Noel J."/>
            <person name="Ndikumana S."/>
            <person name="Charron P."/>
            <person name="St-Onge C."/>
            <person name="Giorgi J."/>
            <person name="Grigoriev I.V."/>
            <person name="Roux C."/>
            <person name="Martin F.M."/>
            <person name="Corradi N."/>
        </authorList>
    </citation>
    <scope>NUCLEOTIDE SEQUENCE [LARGE SCALE GENOMIC DNA]</scope>
    <source>
        <strain evidence="2 5">A5</strain>
    </source>
</reference>
<evidence type="ECO:0000313" key="3">
    <source>
        <dbReference type="EMBL" id="PKC61761.1"/>
    </source>
</evidence>
<keyword evidence="1" id="KW-0472">Membrane</keyword>
<feature type="transmembrane region" description="Helical" evidence="1">
    <location>
        <begin position="6"/>
        <end position="27"/>
    </location>
</feature>
<sequence length="65" mass="7812">MNVYVYFQYSSENYLIVIYLIVLRILILTEPKVFYNEELLLVVHYPINDAPRTKVPTDELNIYEL</sequence>
<evidence type="ECO:0000313" key="2">
    <source>
        <dbReference type="EMBL" id="PKC05462.1"/>
    </source>
</evidence>
<keyword evidence="1" id="KW-0812">Transmembrane</keyword>
<reference evidence="3 4" key="3">
    <citation type="submission" date="2017-10" db="EMBL/GenBank/DDBJ databases">
        <title>Extensive intraspecific genome diversity in a model arbuscular mycorrhizal fungus.</title>
        <authorList>
            <person name="Chen E.C.H."/>
            <person name="Morin E."/>
            <person name="Baudet D."/>
            <person name="Noel J."/>
            <person name="Ndikumana S."/>
            <person name="Charron P."/>
            <person name="St-Onge C."/>
            <person name="Giorgi J."/>
            <person name="Grigoriev I.V."/>
            <person name="Roux C."/>
            <person name="Martin F.M."/>
            <person name="Corradi N."/>
        </authorList>
    </citation>
    <scope>NUCLEOTIDE SEQUENCE [LARGE SCALE GENOMIC DNA]</scope>
    <source>
        <strain evidence="3 4">A1</strain>
    </source>
</reference>
<dbReference type="EMBL" id="LLXJ01000875">
    <property type="protein sequence ID" value="PKC05462.1"/>
    <property type="molecule type" value="Genomic_DNA"/>
</dbReference>
<evidence type="ECO:0000256" key="1">
    <source>
        <dbReference type="SAM" id="Phobius"/>
    </source>
</evidence>
<reference evidence="3 4" key="4">
    <citation type="submission" date="2017-10" db="EMBL/GenBank/DDBJ databases">
        <title>Genome analyses suggest a sexual origin of heterokaryosis in a supposedly ancient asexual fungus.</title>
        <authorList>
            <person name="Corradi N."/>
            <person name="Sedzielewska K."/>
            <person name="Noel J."/>
            <person name="Charron P."/>
            <person name="Farinelli L."/>
            <person name="Marton T."/>
            <person name="Kruger M."/>
            <person name="Pelin A."/>
            <person name="Brachmann A."/>
            <person name="Corradi N."/>
        </authorList>
    </citation>
    <scope>NUCLEOTIDE SEQUENCE [LARGE SCALE GENOMIC DNA]</scope>
    <source>
        <strain evidence="3 4">A1</strain>
    </source>
</reference>
<dbReference type="AlphaFoldDB" id="A0A2I1EWI2"/>
<dbReference type="EMBL" id="LLXH01000942">
    <property type="protein sequence ID" value="PKC61761.1"/>
    <property type="molecule type" value="Genomic_DNA"/>
</dbReference>
<name>A0A2I1EWI2_9GLOM</name>
<proteinExistence type="predicted"/>
<gene>
    <name evidence="3" type="ORF">RhiirA1_424572</name>
    <name evidence="2" type="ORF">RhiirA5_361313</name>
</gene>
<dbReference type="VEuPathDB" id="FungiDB:RhiirA1_424572"/>
<keyword evidence="1" id="KW-1133">Transmembrane helix</keyword>
<dbReference type="Proteomes" id="UP000232722">
    <property type="component" value="Unassembled WGS sequence"/>
</dbReference>
<dbReference type="Proteomes" id="UP000232688">
    <property type="component" value="Unassembled WGS sequence"/>
</dbReference>
<comment type="caution">
    <text evidence="3">The sequence shown here is derived from an EMBL/GenBank/DDBJ whole genome shotgun (WGS) entry which is preliminary data.</text>
</comment>
<evidence type="ECO:0000313" key="4">
    <source>
        <dbReference type="Proteomes" id="UP000232688"/>
    </source>
</evidence>
<protein>
    <submittedName>
        <fullName evidence="3">Uncharacterized protein</fullName>
    </submittedName>
</protein>